<dbReference type="Gene3D" id="3.40.50.1700">
    <property type="entry name" value="Glycoside hydrolase family 3 C-terminal domain"/>
    <property type="match status" value="1"/>
</dbReference>
<organism evidence="6 7">
    <name type="scientific">Motilibacter peucedani</name>
    <dbReference type="NCBI Taxonomy" id="598650"/>
    <lineage>
        <taxon>Bacteria</taxon>
        <taxon>Bacillati</taxon>
        <taxon>Actinomycetota</taxon>
        <taxon>Actinomycetes</taxon>
        <taxon>Motilibacterales</taxon>
        <taxon>Motilibacteraceae</taxon>
        <taxon>Motilibacter</taxon>
    </lineage>
</organism>
<comment type="similarity">
    <text evidence="1">Belongs to the glycosyl hydrolase 3 family.</text>
</comment>
<evidence type="ECO:0000313" key="6">
    <source>
        <dbReference type="EMBL" id="RKS75505.1"/>
    </source>
</evidence>
<evidence type="ECO:0000256" key="1">
    <source>
        <dbReference type="ARBA" id="ARBA00005336"/>
    </source>
</evidence>
<sequence length="1063" mass="112094">MQHNRSSIRSSAARRWLALPAAVATALVVARPPGAASAATTDPNPGPLETADAALSRQAATQGMVLLENRGHALPMASSGNVALFGVGAYKTVKGGTGSGDVYNRYTVTARQGLENAGYRVTTSDAYWSAMTKAYDTKYPPGSTGAIFGPAVDYASVEQLLTPASVEPEAPTSTAVYVVARNSGEGADRAAVAGDYYLTDTEKADLALIGKTYEHVIVVLNSGGVVDTAFYAQVNGSAKDPKGGLALDSMLLMSQAGQESGNALVDVLSGKVDPSGRLTDTWASKYSYYPASKTFGANDGNTATEPYGEGVYVGYRWFDSFYKTIDARKPASVVDYPFGYGLSYTSFTVTTRTVTSKSTKTTVKVKVTNTGTVSGKDVVQVYVSAPQTGLDKPYQQLVGYAKTDELAPGASQNVNVAFDTSTMASYDTARAAWVLEKGDYVVRVGESSRSTHVAARLTLPKTWVTEQDHNELTDDASPASELTSSPKNFWSYAGEKAEIAAAQHIVIGGKMPTVQAASPYEQSMPVDSTSPYYAVDGSRISTTTAYVDPAQTNWGGTGVPYSAKTGETVQAVSPVPGATLYDVAKGTVSMQQFVAGLSLDQLSNIVEGASAAGSTPTAVGAAGYTTAKYENLGIPGMALSDGPAGLRITQQINTQPTTYQWTTAWPIGTLLAQTWDRDLVQRVGDAVGKEMTEYGATLWLAPGMNIHRDPLNGRNFEYYSEDPLVAGLTAAATTKGVQSNPGVGVTLKHYAENSQEANRNADDAVVSERAAREIELRGFEYAVKSAQPMAIMTSYNKINGTWASRNYDLVTDILHGEWGFKGLVMTDWGGSHGAANTMYAGNDLIEPGNNPQEVVNAAKKVTPTIDIDGLPAYTKSVFSFGTFTFTSYNVQVGNFALSASGSESISTRVDASTDLSRTPLSGTAGTGADGQPTFTPNAKFTSVQDAYAAVQALLAPASTALNADQKAGVSLTDVVHATPGDDASPVTAYTVVLKGSYPASYDLRLGDLQRSASRILAVVAQSLPFQQLAGIQGVQGISVGSWTSRFHGLDEFVSVDKSHVRRR</sequence>
<dbReference type="OrthoDB" id="3187562at2"/>
<dbReference type="InterPro" id="IPR050288">
    <property type="entry name" value="Cellulose_deg_GH3"/>
</dbReference>
<dbReference type="GO" id="GO:0005975">
    <property type="term" value="P:carbohydrate metabolic process"/>
    <property type="evidence" value="ECO:0007669"/>
    <property type="project" value="InterPro"/>
</dbReference>
<protein>
    <submittedName>
        <fullName evidence="6">Beta-glucosidase</fullName>
    </submittedName>
</protein>
<feature type="compositionally biased region" description="Polar residues" evidence="3">
    <location>
        <begin position="908"/>
        <end position="923"/>
    </location>
</feature>
<dbReference type="PANTHER" id="PTHR42715">
    <property type="entry name" value="BETA-GLUCOSIDASE"/>
    <property type="match status" value="1"/>
</dbReference>
<evidence type="ECO:0000259" key="5">
    <source>
        <dbReference type="SMART" id="SM01217"/>
    </source>
</evidence>
<dbReference type="SUPFAM" id="SSF52279">
    <property type="entry name" value="Beta-D-glucan exohydrolase, C-terminal domain"/>
    <property type="match status" value="1"/>
</dbReference>
<dbReference type="AlphaFoldDB" id="A0A420XQH8"/>
<reference evidence="6 7" key="1">
    <citation type="submission" date="2018-10" db="EMBL/GenBank/DDBJ databases">
        <title>Genomic Encyclopedia of Archaeal and Bacterial Type Strains, Phase II (KMG-II): from individual species to whole genera.</title>
        <authorList>
            <person name="Goeker M."/>
        </authorList>
    </citation>
    <scope>NUCLEOTIDE SEQUENCE [LARGE SCALE GENOMIC DNA]</scope>
    <source>
        <strain evidence="6 7">RP-AC37</strain>
    </source>
</reference>
<dbReference type="InterPro" id="IPR036962">
    <property type="entry name" value="Glyco_hydro_3_N_sf"/>
</dbReference>
<evidence type="ECO:0000313" key="7">
    <source>
        <dbReference type="Proteomes" id="UP000281955"/>
    </source>
</evidence>
<dbReference type="SMART" id="SM01217">
    <property type="entry name" value="Fn3_like"/>
    <property type="match status" value="1"/>
</dbReference>
<dbReference type="InterPro" id="IPR017853">
    <property type="entry name" value="GH"/>
</dbReference>
<dbReference type="RefSeq" id="WP_121193268.1">
    <property type="nucleotide sequence ID" value="NZ_RBWV01000011.1"/>
</dbReference>
<dbReference type="Pfam" id="PF01915">
    <property type="entry name" value="Glyco_hydro_3_C"/>
    <property type="match status" value="1"/>
</dbReference>
<dbReference type="InterPro" id="IPR002772">
    <property type="entry name" value="Glyco_hydro_3_C"/>
</dbReference>
<dbReference type="InterPro" id="IPR001764">
    <property type="entry name" value="Glyco_hydro_3_N"/>
</dbReference>
<feature type="region of interest" description="Disordered" evidence="3">
    <location>
        <begin position="908"/>
        <end position="935"/>
    </location>
</feature>
<comment type="caution">
    <text evidence="6">The sequence shown here is derived from an EMBL/GenBank/DDBJ whole genome shotgun (WGS) entry which is preliminary data.</text>
</comment>
<feature type="signal peptide" evidence="4">
    <location>
        <begin position="1"/>
        <end position="38"/>
    </location>
</feature>
<dbReference type="Pfam" id="PF00933">
    <property type="entry name" value="Glyco_hydro_3"/>
    <property type="match status" value="1"/>
</dbReference>
<name>A0A420XQH8_9ACTN</name>
<proteinExistence type="inferred from homology"/>
<dbReference type="Pfam" id="PF14310">
    <property type="entry name" value="Fn3-like"/>
    <property type="match status" value="1"/>
</dbReference>
<dbReference type="InterPro" id="IPR036881">
    <property type="entry name" value="Glyco_hydro_3_C_sf"/>
</dbReference>
<dbReference type="InterPro" id="IPR013783">
    <property type="entry name" value="Ig-like_fold"/>
</dbReference>
<dbReference type="InterPro" id="IPR026891">
    <property type="entry name" value="Fn3-like"/>
</dbReference>
<dbReference type="InParanoid" id="A0A420XQH8"/>
<evidence type="ECO:0000256" key="2">
    <source>
        <dbReference type="ARBA" id="ARBA00022801"/>
    </source>
</evidence>
<feature type="chain" id="PRO_5019296477" evidence="4">
    <location>
        <begin position="39"/>
        <end position="1063"/>
    </location>
</feature>
<keyword evidence="2" id="KW-0378">Hydrolase</keyword>
<dbReference type="Proteomes" id="UP000281955">
    <property type="component" value="Unassembled WGS sequence"/>
</dbReference>
<dbReference type="PRINTS" id="PR00133">
    <property type="entry name" value="GLHYDRLASE3"/>
</dbReference>
<dbReference type="Gene3D" id="3.20.20.300">
    <property type="entry name" value="Glycoside hydrolase, family 3, N-terminal domain"/>
    <property type="match status" value="1"/>
</dbReference>
<dbReference type="EMBL" id="RBWV01000011">
    <property type="protein sequence ID" value="RKS75505.1"/>
    <property type="molecule type" value="Genomic_DNA"/>
</dbReference>
<accession>A0A420XQH8</accession>
<evidence type="ECO:0000256" key="3">
    <source>
        <dbReference type="SAM" id="MobiDB-lite"/>
    </source>
</evidence>
<keyword evidence="4" id="KW-0732">Signal</keyword>
<evidence type="ECO:0000256" key="4">
    <source>
        <dbReference type="SAM" id="SignalP"/>
    </source>
</evidence>
<dbReference type="GO" id="GO:0004553">
    <property type="term" value="F:hydrolase activity, hydrolyzing O-glycosyl compounds"/>
    <property type="evidence" value="ECO:0007669"/>
    <property type="project" value="InterPro"/>
</dbReference>
<feature type="domain" description="Fibronectin type III-like" evidence="5">
    <location>
        <begin position="377"/>
        <end position="448"/>
    </location>
</feature>
<keyword evidence="7" id="KW-1185">Reference proteome</keyword>
<gene>
    <name evidence="6" type="ORF">CLV35_1975</name>
</gene>
<dbReference type="SUPFAM" id="SSF51445">
    <property type="entry name" value="(Trans)glycosidases"/>
    <property type="match status" value="1"/>
</dbReference>
<dbReference type="PANTHER" id="PTHR42715:SF10">
    <property type="entry name" value="BETA-GLUCOSIDASE"/>
    <property type="match status" value="1"/>
</dbReference>
<dbReference type="Gene3D" id="2.60.40.10">
    <property type="entry name" value="Immunoglobulins"/>
    <property type="match status" value="1"/>
</dbReference>